<sequence length="147" mass="17320">MDFYKEVEKIFKGYERKYQLKLTKIDNNEVAFIGENYALDIGWSMDGIDLHYFTLDNLTLCKFSLDNLLNAKLTHIEREGIIPSTTIYEKIINELIICERGFNNHFQELLMGETLSGFVNKELVSNMEKSIIERELHTYKEKRIISK</sequence>
<dbReference type="Proteomes" id="UP000522007">
    <property type="component" value="Unassembled WGS sequence"/>
</dbReference>
<accession>A0A7X0T9E6</accession>
<reference evidence="1 2" key="1">
    <citation type="submission" date="2020-03" db="EMBL/GenBank/DDBJ databases">
        <title>Soil Listeria distribution.</title>
        <authorList>
            <person name="Liao J."/>
            <person name="Wiedmann M."/>
        </authorList>
    </citation>
    <scope>NUCLEOTIDE SEQUENCE [LARGE SCALE GENOMIC DNA]</scope>
    <source>
        <strain evidence="1 2">FSL L7-1829</strain>
    </source>
</reference>
<gene>
    <name evidence="1" type="ORF">HB853_12430</name>
</gene>
<organism evidence="1 2">
    <name type="scientific">Listeria welshimeri</name>
    <dbReference type="NCBI Taxonomy" id="1643"/>
    <lineage>
        <taxon>Bacteria</taxon>
        <taxon>Bacillati</taxon>
        <taxon>Bacillota</taxon>
        <taxon>Bacilli</taxon>
        <taxon>Bacillales</taxon>
        <taxon>Listeriaceae</taxon>
        <taxon>Listeria</taxon>
    </lineage>
</organism>
<dbReference type="AlphaFoldDB" id="A0A7X0T9E6"/>
<protein>
    <submittedName>
        <fullName evidence="1">Uncharacterized protein</fullName>
    </submittedName>
</protein>
<proteinExistence type="predicted"/>
<evidence type="ECO:0000313" key="2">
    <source>
        <dbReference type="Proteomes" id="UP000522007"/>
    </source>
</evidence>
<dbReference type="EMBL" id="JAAROP010000016">
    <property type="protein sequence ID" value="MBC1323736.1"/>
    <property type="molecule type" value="Genomic_DNA"/>
</dbReference>
<comment type="caution">
    <text evidence="1">The sequence shown here is derived from an EMBL/GenBank/DDBJ whole genome shotgun (WGS) entry which is preliminary data.</text>
</comment>
<evidence type="ECO:0000313" key="1">
    <source>
        <dbReference type="EMBL" id="MBC1323736.1"/>
    </source>
</evidence>
<name>A0A7X0T9E6_LISWE</name>